<name>A0AAV4IUJ0_9GAST</name>
<dbReference type="AlphaFoldDB" id="A0AAV4IUJ0"/>
<proteinExistence type="predicted"/>
<evidence type="ECO:0000256" key="1">
    <source>
        <dbReference type="SAM" id="MobiDB-lite"/>
    </source>
</evidence>
<evidence type="ECO:0000313" key="2">
    <source>
        <dbReference type="EMBL" id="GFS14219.1"/>
    </source>
</evidence>
<feature type="region of interest" description="Disordered" evidence="1">
    <location>
        <begin position="1"/>
        <end position="23"/>
    </location>
</feature>
<reference evidence="2 3" key="1">
    <citation type="journal article" date="2021" name="Elife">
        <title>Chloroplast acquisition without the gene transfer in kleptoplastic sea slugs, Plakobranchus ocellatus.</title>
        <authorList>
            <person name="Maeda T."/>
            <person name="Takahashi S."/>
            <person name="Yoshida T."/>
            <person name="Shimamura S."/>
            <person name="Takaki Y."/>
            <person name="Nagai Y."/>
            <person name="Toyoda A."/>
            <person name="Suzuki Y."/>
            <person name="Arimoto A."/>
            <person name="Ishii H."/>
            <person name="Satoh N."/>
            <person name="Nishiyama T."/>
            <person name="Hasebe M."/>
            <person name="Maruyama T."/>
            <person name="Minagawa J."/>
            <person name="Obokata J."/>
            <person name="Shigenobu S."/>
        </authorList>
    </citation>
    <scope>NUCLEOTIDE SEQUENCE [LARGE SCALE GENOMIC DNA]</scope>
</reference>
<gene>
    <name evidence="2" type="ORF">ElyMa_004901900</name>
</gene>
<accession>A0AAV4IUJ0</accession>
<comment type="caution">
    <text evidence="2">The sequence shown here is derived from an EMBL/GenBank/DDBJ whole genome shotgun (WGS) entry which is preliminary data.</text>
</comment>
<evidence type="ECO:0000313" key="3">
    <source>
        <dbReference type="Proteomes" id="UP000762676"/>
    </source>
</evidence>
<feature type="compositionally biased region" description="Basic and acidic residues" evidence="1">
    <location>
        <begin position="1"/>
        <end position="12"/>
    </location>
</feature>
<dbReference type="Proteomes" id="UP000762676">
    <property type="component" value="Unassembled WGS sequence"/>
</dbReference>
<sequence>MGKIETGLHDSEETVCTKQKKQTERELTRTAVKSAETCFSTFMALKKEKLYTIQAHYRANGVESRIDGNVKRLPATALKHSQIVAVIDFNRQLF</sequence>
<keyword evidence="3" id="KW-1185">Reference proteome</keyword>
<dbReference type="EMBL" id="BMAT01009819">
    <property type="protein sequence ID" value="GFS14219.1"/>
    <property type="molecule type" value="Genomic_DNA"/>
</dbReference>
<organism evidence="2 3">
    <name type="scientific">Elysia marginata</name>
    <dbReference type="NCBI Taxonomy" id="1093978"/>
    <lineage>
        <taxon>Eukaryota</taxon>
        <taxon>Metazoa</taxon>
        <taxon>Spiralia</taxon>
        <taxon>Lophotrochozoa</taxon>
        <taxon>Mollusca</taxon>
        <taxon>Gastropoda</taxon>
        <taxon>Heterobranchia</taxon>
        <taxon>Euthyneura</taxon>
        <taxon>Panpulmonata</taxon>
        <taxon>Sacoglossa</taxon>
        <taxon>Placobranchoidea</taxon>
        <taxon>Plakobranchidae</taxon>
        <taxon>Elysia</taxon>
    </lineage>
</organism>
<protein>
    <submittedName>
        <fullName evidence="2">Uncharacterized protein</fullName>
    </submittedName>
</protein>